<reference evidence="1 2" key="1">
    <citation type="submission" date="2015-09" db="EMBL/GenBank/DDBJ databases">
        <title>Atta colombica WGS genome.</title>
        <authorList>
            <person name="Nygaard S."/>
            <person name="Hu H."/>
            <person name="Boomsma J."/>
            <person name="Zhang G."/>
        </authorList>
    </citation>
    <scope>NUCLEOTIDE SEQUENCE [LARGE SCALE GENOMIC DNA]</scope>
    <source>
        <strain evidence="1">Treedump-2</strain>
        <tissue evidence="1">Whole body</tissue>
    </source>
</reference>
<protein>
    <submittedName>
        <fullName evidence="1">Uncharacterized protein</fullName>
    </submittedName>
</protein>
<keyword evidence="2" id="KW-1185">Reference proteome</keyword>
<dbReference type="EMBL" id="KQ976475">
    <property type="protein sequence ID" value="KYM83904.1"/>
    <property type="molecule type" value="Genomic_DNA"/>
</dbReference>
<dbReference type="Proteomes" id="UP000078540">
    <property type="component" value="Unassembled WGS sequence"/>
</dbReference>
<evidence type="ECO:0000313" key="1">
    <source>
        <dbReference type="EMBL" id="KYM83904.1"/>
    </source>
</evidence>
<gene>
    <name evidence="1" type="ORF">ALC53_05666</name>
</gene>
<dbReference type="AlphaFoldDB" id="A0A151I4H4"/>
<evidence type="ECO:0000313" key="2">
    <source>
        <dbReference type="Proteomes" id="UP000078540"/>
    </source>
</evidence>
<sequence length="77" mass="9242">MSGNANRVRTDDWNLTAGFNLKRVEKLRNITDEFYLIPDYINVTSLPDVNTTEKIDSFYFYEVSRISYFRLYFLHFS</sequence>
<organism evidence="1 2">
    <name type="scientific">Atta colombica</name>
    <dbReference type="NCBI Taxonomy" id="520822"/>
    <lineage>
        <taxon>Eukaryota</taxon>
        <taxon>Metazoa</taxon>
        <taxon>Ecdysozoa</taxon>
        <taxon>Arthropoda</taxon>
        <taxon>Hexapoda</taxon>
        <taxon>Insecta</taxon>
        <taxon>Pterygota</taxon>
        <taxon>Neoptera</taxon>
        <taxon>Endopterygota</taxon>
        <taxon>Hymenoptera</taxon>
        <taxon>Apocrita</taxon>
        <taxon>Aculeata</taxon>
        <taxon>Formicoidea</taxon>
        <taxon>Formicidae</taxon>
        <taxon>Myrmicinae</taxon>
        <taxon>Atta</taxon>
    </lineage>
</organism>
<accession>A0A151I4H4</accession>
<name>A0A151I4H4_9HYME</name>
<proteinExistence type="predicted"/>